<protein>
    <submittedName>
        <fullName evidence="1">Uncharacterized protein</fullName>
    </submittedName>
</protein>
<sequence>MKLWESYCSQVVFREVFSCAFYTKILGFTARNCVFLQFLCIAKRVIVSSMPLFGMV</sequence>
<dbReference type="AlphaFoldDB" id="A0A6N2ZCW7"/>
<proteinExistence type="predicted"/>
<organism evidence="1">
    <name type="scientific">Clostridium symbiosum</name>
    <name type="common">Bacteroides symbiosus</name>
    <dbReference type="NCBI Taxonomy" id="1512"/>
    <lineage>
        <taxon>Bacteria</taxon>
        <taxon>Bacillati</taxon>
        <taxon>Bacillota</taxon>
        <taxon>Clostridia</taxon>
        <taxon>Lachnospirales</taxon>
        <taxon>Lachnospiraceae</taxon>
        <taxon>Otoolea</taxon>
    </lineage>
</organism>
<accession>A0A6N2ZCW7</accession>
<reference evidence="1" key="1">
    <citation type="submission" date="2019-11" db="EMBL/GenBank/DDBJ databases">
        <authorList>
            <person name="Feng L."/>
        </authorList>
    </citation>
    <scope>NUCLEOTIDE SEQUENCE</scope>
    <source>
        <strain evidence="1">CsymbiosumLFYP84</strain>
    </source>
</reference>
<gene>
    <name evidence="1" type="ORF">CSLFYP84_00502</name>
</gene>
<evidence type="ECO:0000313" key="1">
    <source>
        <dbReference type="EMBL" id="VYT75650.1"/>
    </source>
</evidence>
<dbReference type="EMBL" id="CACRUA010000006">
    <property type="protein sequence ID" value="VYT75650.1"/>
    <property type="molecule type" value="Genomic_DNA"/>
</dbReference>
<name>A0A6N2ZCW7_CLOSY</name>